<feature type="non-terminal residue" evidence="1">
    <location>
        <position position="278"/>
    </location>
</feature>
<protein>
    <submittedName>
        <fullName evidence="1">Uncharacterized protein</fullName>
    </submittedName>
</protein>
<evidence type="ECO:0000313" key="1">
    <source>
        <dbReference type="EMBL" id="KAJ8937703.1"/>
    </source>
</evidence>
<dbReference type="EMBL" id="JANEYF010003282">
    <property type="protein sequence ID" value="KAJ8937703.1"/>
    <property type="molecule type" value="Genomic_DNA"/>
</dbReference>
<sequence length="278" mass="31910">MSQALKPENFEKVVSYTRKISGYNESTKTFRAPSLALHFRTVLLAICQTATTLLIKNDPILELDNHKEVLNDVIQFNALVSHKWKFEMGSLALKDLTEKNSLHPQKLPIANDIILFNTHYIGAFRKLSETLIALAISLNQKELDVQYTKIELYNSATNKQEDCLNILTEGEREITKHFKRILTVGKGSRAVAILFPKKIQNYIEFMLEIREKTFVVPHENPYLFALIDCLKNFQTSKIAKLLSTLMHKSLNKEDQGKTIEEIDAEINTWESNEIEKDA</sequence>
<dbReference type="PANTHER" id="PTHR33480:SF1">
    <property type="entry name" value="TYR RECOMBINASE DOMAIN-CONTAINING PROTEIN"/>
    <property type="match status" value="1"/>
</dbReference>
<proteinExistence type="predicted"/>
<gene>
    <name evidence="1" type="ORF">NQ314_011759</name>
</gene>
<organism evidence="1 2">
    <name type="scientific">Rhamnusium bicolor</name>
    <dbReference type="NCBI Taxonomy" id="1586634"/>
    <lineage>
        <taxon>Eukaryota</taxon>
        <taxon>Metazoa</taxon>
        <taxon>Ecdysozoa</taxon>
        <taxon>Arthropoda</taxon>
        <taxon>Hexapoda</taxon>
        <taxon>Insecta</taxon>
        <taxon>Pterygota</taxon>
        <taxon>Neoptera</taxon>
        <taxon>Endopterygota</taxon>
        <taxon>Coleoptera</taxon>
        <taxon>Polyphaga</taxon>
        <taxon>Cucujiformia</taxon>
        <taxon>Chrysomeloidea</taxon>
        <taxon>Cerambycidae</taxon>
        <taxon>Lepturinae</taxon>
        <taxon>Rhagiini</taxon>
        <taxon>Rhamnusium</taxon>
    </lineage>
</organism>
<comment type="caution">
    <text evidence="1">The sequence shown here is derived from an EMBL/GenBank/DDBJ whole genome shotgun (WGS) entry which is preliminary data.</text>
</comment>
<dbReference type="Proteomes" id="UP001162156">
    <property type="component" value="Unassembled WGS sequence"/>
</dbReference>
<name>A0AAV8XGP7_9CUCU</name>
<evidence type="ECO:0000313" key="2">
    <source>
        <dbReference type="Proteomes" id="UP001162156"/>
    </source>
</evidence>
<accession>A0AAV8XGP7</accession>
<dbReference type="PANTHER" id="PTHR33480">
    <property type="entry name" value="SET DOMAIN-CONTAINING PROTEIN-RELATED"/>
    <property type="match status" value="1"/>
</dbReference>
<dbReference type="AlphaFoldDB" id="A0AAV8XGP7"/>
<reference evidence="1" key="1">
    <citation type="journal article" date="2023" name="Insect Mol. Biol.">
        <title>Genome sequencing provides insights into the evolution of gene families encoding plant cell wall-degrading enzymes in longhorned beetles.</title>
        <authorList>
            <person name="Shin N.R."/>
            <person name="Okamura Y."/>
            <person name="Kirsch R."/>
            <person name="Pauchet Y."/>
        </authorList>
    </citation>
    <scope>NUCLEOTIDE SEQUENCE</scope>
    <source>
        <strain evidence="1">RBIC_L_NR</strain>
    </source>
</reference>
<keyword evidence="2" id="KW-1185">Reference proteome</keyword>